<dbReference type="InParanoid" id="A0A1E1JT21"/>
<proteinExistence type="inferred from homology"/>
<dbReference type="SUPFAM" id="SSF64167">
    <property type="entry name" value="SurE-like"/>
    <property type="match status" value="1"/>
</dbReference>
<dbReference type="InterPro" id="IPR002828">
    <property type="entry name" value="SurE-like_Pase/nucleotidase"/>
</dbReference>
<evidence type="ECO:0000256" key="1">
    <source>
        <dbReference type="ARBA" id="ARBA00011062"/>
    </source>
</evidence>
<evidence type="ECO:0000259" key="5">
    <source>
        <dbReference type="Pfam" id="PF01975"/>
    </source>
</evidence>
<keyword evidence="2" id="KW-0479">Metal-binding</keyword>
<dbReference type="InterPro" id="IPR030048">
    <property type="entry name" value="SurE"/>
</dbReference>
<keyword evidence="4" id="KW-0732">Signal</keyword>
<feature type="chain" id="PRO_5009445255" evidence="4">
    <location>
        <begin position="24"/>
        <end position="321"/>
    </location>
</feature>
<dbReference type="InterPro" id="IPR036523">
    <property type="entry name" value="SurE-like_sf"/>
</dbReference>
<dbReference type="EMBL" id="FJUW01000002">
    <property type="protein sequence ID" value="CZS88820.1"/>
    <property type="molecule type" value="Genomic_DNA"/>
</dbReference>
<accession>A0A1E1JT21</accession>
<evidence type="ECO:0000256" key="3">
    <source>
        <dbReference type="ARBA" id="ARBA00022801"/>
    </source>
</evidence>
<organism evidence="6 7">
    <name type="scientific">Rhynchosporium graminicola</name>
    <dbReference type="NCBI Taxonomy" id="2792576"/>
    <lineage>
        <taxon>Eukaryota</taxon>
        <taxon>Fungi</taxon>
        <taxon>Dikarya</taxon>
        <taxon>Ascomycota</taxon>
        <taxon>Pezizomycotina</taxon>
        <taxon>Leotiomycetes</taxon>
        <taxon>Helotiales</taxon>
        <taxon>Ploettnerulaceae</taxon>
        <taxon>Rhynchosporium</taxon>
    </lineage>
</organism>
<dbReference type="AlphaFoldDB" id="A0A1E1JT21"/>
<dbReference type="Pfam" id="PF01975">
    <property type="entry name" value="SurE"/>
    <property type="match status" value="1"/>
</dbReference>
<gene>
    <name evidence="6" type="ORF">RCO7_04517</name>
</gene>
<comment type="similarity">
    <text evidence="1">Belongs to the SurE nucleotidase family.</text>
</comment>
<dbReference type="GO" id="GO:0008252">
    <property type="term" value="F:nucleotidase activity"/>
    <property type="evidence" value="ECO:0007669"/>
    <property type="project" value="InterPro"/>
</dbReference>
<keyword evidence="3" id="KW-0378">Hydrolase</keyword>
<feature type="domain" description="Survival protein SurE-like phosphatase/nucleotidase" evidence="5">
    <location>
        <begin position="44"/>
        <end position="239"/>
    </location>
</feature>
<dbReference type="PANTHER" id="PTHR30457:SF0">
    <property type="entry name" value="PHOSPHATASE, PUTATIVE (AFU_ORTHOLOGUE AFUA_4G01070)-RELATED"/>
    <property type="match status" value="1"/>
</dbReference>
<keyword evidence="7" id="KW-1185">Reference proteome</keyword>
<dbReference type="STRING" id="914237.A0A1E1JT21"/>
<dbReference type="PANTHER" id="PTHR30457">
    <property type="entry name" value="5'-NUCLEOTIDASE SURE"/>
    <property type="match status" value="1"/>
</dbReference>
<sequence>MRSYHVDFGSLFCVLVLLHMVVSQGLSKAQANLMLPAFSHGSNIIMSNDDGWAEVNLRTFYNALKKAGESPVVSAPAKNKSGTGSLDGEPGIVEDGCEFYSCPPGSPATGCNSSDPNLNYVNSYPVTSMAYGISTLSPKIFKGPPDLAVTGPNVGVNLDASMPFSGTIGAAVEAIKRGIPAIAFSGGSGEQTAWTVPTPAYSEIYAQLATNLTTTLLKSGKPYLPEGVWLNVNFAASTSTLCSKASDFKFVLTRIWPAIPFVDPVDVETCGSDRLPQERRVVGGIGCYVSVSVGNPNKLDAGAAAQSVALKKLSKILTCLP</sequence>
<evidence type="ECO:0000313" key="6">
    <source>
        <dbReference type="EMBL" id="CZS88820.1"/>
    </source>
</evidence>
<comment type="caution">
    <text evidence="6">The sequence shown here is derived from an EMBL/GenBank/DDBJ whole genome shotgun (WGS) entry which is preliminary data.</text>
</comment>
<dbReference type="Proteomes" id="UP000178129">
    <property type="component" value="Unassembled WGS sequence"/>
</dbReference>
<evidence type="ECO:0000256" key="4">
    <source>
        <dbReference type="SAM" id="SignalP"/>
    </source>
</evidence>
<reference evidence="7" key="1">
    <citation type="submission" date="2016-03" db="EMBL/GenBank/DDBJ databases">
        <authorList>
            <person name="Ploux O."/>
        </authorList>
    </citation>
    <scope>NUCLEOTIDE SEQUENCE [LARGE SCALE GENOMIC DNA]</scope>
    <source>
        <strain evidence="7">UK7</strain>
    </source>
</reference>
<feature type="signal peptide" evidence="4">
    <location>
        <begin position="1"/>
        <end position="23"/>
    </location>
</feature>
<evidence type="ECO:0000256" key="2">
    <source>
        <dbReference type="ARBA" id="ARBA00022723"/>
    </source>
</evidence>
<dbReference type="Gene3D" id="3.40.1210.10">
    <property type="entry name" value="Survival protein SurE-like phosphatase/nucleotidase"/>
    <property type="match status" value="1"/>
</dbReference>
<dbReference type="GO" id="GO:0046872">
    <property type="term" value="F:metal ion binding"/>
    <property type="evidence" value="ECO:0007669"/>
    <property type="project" value="UniProtKB-KW"/>
</dbReference>
<name>A0A1E1JT21_9HELO</name>
<evidence type="ECO:0000313" key="7">
    <source>
        <dbReference type="Proteomes" id="UP000178129"/>
    </source>
</evidence>
<protein>
    <submittedName>
        <fullName evidence="6">Related to acid phosphatase</fullName>
    </submittedName>
</protein>